<evidence type="ECO:0000313" key="10">
    <source>
        <dbReference type="Proteomes" id="UP001166052"/>
    </source>
</evidence>
<feature type="compositionally biased region" description="Basic and acidic residues" evidence="6">
    <location>
        <begin position="703"/>
        <end position="717"/>
    </location>
</feature>
<dbReference type="InterPro" id="IPR003599">
    <property type="entry name" value="Ig_sub"/>
</dbReference>
<dbReference type="PANTHER" id="PTHR11036">
    <property type="entry name" value="SEMAPHORIN"/>
    <property type="match status" value="1"/>
</dbReference>
<organism evidence="9 10">
    <name type="scientific">Polypterus senegalus</name>
    <name type="common">Senegal bichir</name>
    <dbReference type="NCBI Taxonomy" id="55291"/>
    <lineage>
        <taxon>Eukaryota</taxon>
        <taxon>Metazoa</taxon>
        <taxon>Chordata</taxon>
        <taxon>Craniata</taxon>
        <taxon>Vertebrata</taxon>
        <taxon>Euteleostomi</taxon>
        <taxon>Actinopterygii</taxon>
        <taxon>Polypteriformes</taxon>
        <taxon>Polypteridae</taxon>
        <taxon>Polypterus</taxon>
    </lineage>
</organism>
<dbReference type="SUPFAM" id="SSF103575">
    <property type="entry name" value="Plexin repeat"/>
    <property type="match status" value="1"/>
</dbReference>
<keyword evidence="4" id="KW-0393">Immunoglobulin domain</keyword>
<sequence length="717" mass="81776">MFLDEYHDRLFLGGKDVLYSLRLDHNNLDAREISWPPLPGNKEDCVLKGKDPLSDCANYVRLLHPYNRTHLLACGTGAFQPLCAFIYVGHRGEHTFSIDLASVENGRGKCPHDPSRPFTSTFTGGELYTGLTADFLGRDPVIFRSLGSRSAMRTETDQRVLHDPKFVAAHLIPDNDDRDNDKVYFFFTEKAMEAGKESGAIHSRVGRVCANDVGGQRVLVNKWSTFIKARLVCSVPGPHGIDTHFDELEDVFLLRTKDEKNPEVYALFSTISNVFKGFAVCVYRMADIREAFNGPFSHKEGPNHQWSPFEGRVPYPRPGVCPSKITNQPGRQFGSTKDYPDAVLHFARSHPLMYQPVYPALGQPILVKTNVEYQLRQMVVDRVEAEDGQYDVMFIGTDVGSVLKMITLHRDNSDQLEEVTLEEMQVFKDPMPITSMEISVKRQTLYVGSLVGVAQVRLHRCETYGKACAECCLARDPYCAWDGVSCTRYQPYNKRRFRRQDIRSGNPIHQCLDQNLSVEDLDTLEEKTVFGTENNSTFLECVPKSPQASISWFIQKDDLKEEVKTDDRVISTERGLLFRKLFRQDEGSYVCQSREHGFTQTLQRISLEVLRGENLGEFLGKENIPEEETGAGYRPPPCHTARGGPTRSWFKDIMQLIGPSNLPRVEEYCERVWCNEKQRRKHKAMQNKYKLAQESVRKVRAKSSIERNRTPRSTRDT</sequence>
<dbReference type="Gene3D" id="3.30.1680.10">
    <property type="entry name" value="ligand-binding face of the semaphorins, domain 2"/>
    <property type="match status" value="1"/>
</dbReference>
<feature type="non-terminal residue" evidence="9">
    <location>
        <position position="1"/>
    </location>
</feature>
<name>A0ABS2Z0U9_POLSE</name>
<accession>A0ABS2Z0U9</accession>
<evidence type="ECO:0000259" key="7">
    <source>
        <dbReference type="PROSITE" id="PS50835"/>
    </source>
</evidence>
<dbReference type="SMART" id="SM00409">
    <property type="entry name" value="IG"/>
    <property type="match status" value="1"/>
</dbReference>
<dbReference type="InterPro" id="IPR007110">
    <property type="entry name" value="Ig-like_dom"/>
</dbReference>
<dbReference type="InterPro" id="IPR001627">
    <property type="entry name" value="Semap_dom"/>
</dbReference>
<dbReference type="CDD" id="cd05871">
    <property type="entry name" value="Ig_Sema3"/>
    <property type="match status" value="1"/>
</dbReference>
<dbReference type="PROSITE" id="PS50835">
    <property type="entry name" value="IG_LIKE"/>
    <property type="match status" value="1"/>
</dbReference>
<feature type="domain" description="Ig-like" evidence="7">
    <location>
        <begin position="533"/>
        <end position="606"/>
    </location>
</feature>
<keyword evidence="3" id="KW-0325">Glycoprotein</keyword>
<comment type="caution">
    <text evidence="5">Lacks conserved residue(s) required for the propagation of feature annotation.</text>
</comment>
<reference evidence="9" key="1">
    <citation type="journal article" date="2021" name="Cell">
        <title>Tracing the genetic footprints of vertebrate landing in non-teleost ray-finned fishes.</title>
        <authorList>
            <person name="Bi X."/>
            <person name="Wang K."/>
            <person name="Yang L."/>
            <person name="Pan H."/>
            <person name="Jiang H."/>
            <person name="Wei Q."/>
            <person name="Fang M."/>
            <person name="Yu H."/>
            <person name="Zhu C."/>
            <person name="Cai Y."/>
            <person name="He Y."/>
            <person name="Gan X."/>
            <person name="Zeng H."/>
            <person name="Yu D."/>
            <person name="Zhu Y."/>
            <person name="Jiang H."/>
            <person name="Qiu Q."/>
            <person name="Yang H."/>
            <person name="Zhang Y.E."/>
            <person name="Wang W."/>
            <person name="Zhu M."/>
            <person name="He S."/>
            <person name="Zhang G."/>
        </authorList>
    </citation>
    <scope>NUCLEOTIDE SEQUENCE</scope>
    <source>
        <strain evidence="9">Bchr_001</strain>
    </source>
</reference>
<dbReference type="InterPro" id="IPR036352">
    <property type="entry name" value="Semap_dom_sf"/>
</dbReference>
<dbReference type="SMART" id="SM00630">
    <property type="entry name" value="Sema"/>
    <property type="match status" value="1"/>
</dbReference>
<dbReference type="Gene3D" id="2.130.10.10">
    <property type="entry name" value="YVTN repeat-like/Quinoprotein amine dehydrogenase"/>
    <property type="match status" value="1"/>
</dbReference>
<dbReference type="SMART" id="SM00423">
    <property type="entry name" value="PSI"/>
    <property type="match status" value="1"/>
</dbReference>
<dbReference type="InterPro" id="IPR013783">
    <property type="entry name" value="Ig-like_fold"/>
</dbReference>
<comment type="similarity">
    <text evidence="1">Belongs to the semaphorin family.</text>
</comment>
<dbReference type="Gene3D" id="2.60.40.10">
    <property type="entry name" value="Immunoglobulins"/>
    <property type="match status" value="1"/>
</dbReference>
<evidence type="ECO:0000256" key="4">
    <source>
        <dbReference type="ARBA" id="ARBA00023319"/>
    </source>
</evidence>
<feature type="non-terminal residue" evidence="9">
    <location>
        <position position="717"/>
    </location>
</feature>
<dbReference type="SUPFAM" id="SSF101912">
    <property type="entry name" value="Sema domain"/>
    <property type="match status" value="1"/>
</dbReference>
<dbReference type="Proteomes" id="UP001166052">
    <property type="component" value="Unassembled WGS sequence"/>
</dbReference>
<feature type="domain" description="Sema" evidence="8">
    <location>
        <begin position="1"/>
        <end position="458"/>
    </location>
</feature>
<dbReference type="InterPro" id="IPR016201">
    <property type="entry name" value="PSI"/>
</dbReference>
<evidence type="ECO:0000256" key="5">
    <source>
        <dbReference type="PROSITE-ProRule" id="PRU00352"/>
    </source>
</evidence>
<evidence type="ECO:0000259" key="8">
    <source>
        <dbReference type="PROSITE" id="PS51004"/>
    </source>
</evidence>
<evidence type="ECO:0000256" key="6">
    <source>
        <dbReference type="SAM" id="MobiDB-lite"/>
    </source>
</evidence>
<evidence type="ECO:0000313" key="9">
    <source>
        <dbReference type="EMBL" id="MBN3292268.1"/>
    </source>
</evidence>
<keyword evidence="10" id="KW-1185">Reference proteome</keyword>
<dbReference type="InterPro" id="IPR015943">
    <property type="entry name" value="WD40/YVTN_repeat-like_dom_sf"/>
</dbReference>
<dbReference type="Pfam" id="PF00047">
    <property type="entry name" value="ig"/>
    <property type="match status" value="1"/>
</dbReference>
<proteinExistence type="inferred from homology"/>
<keyword evidence="2" id="KW-1015">Disulfide bond</keyword>
<dbReference type="SUPFAM" id="SSF48726">
    <property type="entry name" value="Immunoglobulin"/>
    <property type="match status" value="1"/>
</dbReference>
<protein>
    <submittedName>
        <fullName evidence="9">SEM3G protein</fullName>
    </submittedName>
</protein>
<dbReference type="EMBL" id="JAAWVN010015897">
    <property type="protein sequence ID" value="MBN3292268.1"/>
    <property type="molecule type" value="Genomic_DNA"/>
</dbReference>
<feature type="region of interest" description="Disordered" evidence="6">
    <location>
        <begin position="684"/>
        <end position="717"/>
    </location>
</feature>
<dbReference type="Pfam" id="PF01403">
    <property type="entry name" value="Sema"/>
    <property type="match status" value="1"/>
</dbReference>
<dbReference type="PROSITE" id="PS51004">
    <property type="entry name" value="SEMA"/>
    <property type="match status" value="1"/>
</dbReference>
<comment type="caution">
    <text evidence="9">The sequence shown here is derived from an EMBL/GenBank/DDBJ whole genome shotgun (WGS) entry which is preliminary data.</text>
</comment>
<dbReference type="PANTHER" id="PTHR11036:SF20">
    <property type="entry name" value="SEMAPHORIN-3G"/>
    <property type="match status" value="1"/>
</dbReference>
<evidence type="ECO:0000256" key="2">
    <source>
        <dbReference type="ARBA" id="ARBA00023157"/>
    </source>
</evidence>
<dbReference type="InterPro" id="IPR036179">
    <property type="entry name" value="Ig-like_dom_sf"/>
</dbReference>
<evidence type="ECO:0000256" key="1">
    <source>
        <dbReference type="ARBA" id="ARBA00009492"/>
    </source>
</evidence>
<gene>
    <name evidence="9" type="primary">Sema3g</name>
    <name evidence="9" type="ORF">GTO92_0022316</name>
</gene>
<evidence type="ECO:0000256" key="3">
    <source>
        <dbReference type="ARBA" id="ARBA00023180"/>
    </source>
</evidence>
<dbReference type="InterPro" id="IPR027231">
    <property type="entry name" value="Semaphorin"/>
</dbReference>
<dbReference type="InterPro" id="IPR013151">
    <property type="entry name" value="Immunoglobulin_dom"/>
</dbReference>